<reference evidence="2" key="1">
    <citation type="journal article" date="2023" name="G3 (Bethesda)">
        <title>Genome assembly and association tests identify interacting loci associated with vigor, precocity, and sex in interspecific pistachio rootstocks.</title>
        <authorList>
            <person name="Palmer W."/>
            <person name="Jacygrad E."/>
            <person name="Sagayaradj S."/>
            <person name="Cavanaugh K."/>
            <person name="Han R."/>
            <person name="Bertier L."/>
            <person name="Beede B."/>
            <person name="Kafkas S."/>
            <person name="Golino D."/>
            <person name="Preece J."/>
            <person name="Michelmore R."/>
        </authorList>
    </citation>
    <scope>NUCLEOTIDE SEQUENCE [LARGE SCALE GENOMIC DNA]</scope>
</reference>
<evidence type="ECO:0000313" key="2">
    <source>
        <dbReference type="Proteomes" id="UP001163603"/>
    </source>
</evidence>
<dbReference type="EMBL" id="CM047745">
    <property type="protein sequence ID" value="KAJ0024576.1"/>
    <property type="molecule type" value="Genomic_DNA"/>
</dbReference>
<accession>A0ACC0XSU6</accession>
<protein>
    <submittedName>
        <fullName evidence="1">Uncharacterized protein</fullName>
    </submittedName>
</protein>
<evidence type="ECO:0000313" key="1">
    <source>
        <dbReference type="EMBL" id="KAJ0024576.1"/>
    </source>
</evidence>
<name>A0ACC0XSU6_9ROSI</name>
<comment type="caution">
    <text evidence="1">The sequence shown here is derived from an EMBL/GenBank/DDBJ whole genome shotgun (WGS) entry which is preliminary data.</text>
</comment>
<gene>
    <name evidence="1" type="ORF">Pint_06955</name>
</gene>
<proteinExistence type="predicted"/>
<organism evidence="1 2">
    <name type="scientific">Pistacia integerrima</name>
    <dbReference type="NCBI Taxonomy" id="434235"/>
    <lineage>
        <taxon>Eukaryota</taxon>
        <taxon>Viridiplantae</taxon>
        <taxon>Streptophyta</taxon>
        <taxon>Embryophyta</taxon>
        <taxon>Tracheophyta</taxon>
        <taxon>Spermatophyta</taxon>
        <taxon>Magnoliopsida</taxon>
        <taxon>eudicotyledons</taxon>
        <taxon>Gunneridae</taxon>
        <taxon>Pentapetalae</taxon>
        <taxon>rosids</taxon>
        <taxon>malvids</taxon>
        <taxon>Sapindales</taxon>
        <taxon>Anacardiaceae</taxon>
        <taxon>Pistacia</taxon>
    </lineage>
</organism>
<keyword evidence="2" id="KW-1185">Reference proteome</keyword>
<dbReference type="Proteomes" id="UP001163603">
    <property type="component" value="Chromosome 10"/>
</dbReference>
<sequence length="141" mass="15485">MADVVANQVGGSFGDANDAQRNVFDLGAFVGDLTFEEDASENLRGSPLEAFAGDQSTTRYFIVKMLIAVAVFGSDDTSLEGLEKELEECKNYDVVLLLRGEILPVVSEYLKSKVIQINNTVTKSTNRSYKILEATKRLIIL</sequence>